<protein>
    <submittedName>
        <fullName evidence="8">RING-type domain-containing protein</fullName>
    </submittedName>
</protein>
<dbReference type="PROSITE" id="PS50089">
    <property type="entry name" value="ZF_RING_2"/>
    <property type="match status" value="1"/>
</dbReference>
<organism evidence="7 8">
    <name type="scientific">Meloidogyne javanica</name>
    <name type="common">Root-knot nematode worm</name>
    <dbReference type="NCBI Taxonomy" id="6303"/>
    <lineage>
        <taxon>Eukaryota</taxon>
        <taxon>Metazoa</taxon>
        <taxon>Ecdysozoa</taxon>
        <taxon>Nematoda</taxon>
        <taxon>Chromadorea</taxon>
        <taxon>Rhabditida</taxon>
        <taxon>Tylenchina</taxon>
        <taxon>Tylenchomorpha</taxon>
        <taxon>Tylenchoidea</taxon>
        <taxon>Meloidogynidae</taxon>
        <taxon>Meloidogyninae</taxon>
        <taxon>Meloidogyne</taxon>
        <taxon>Meloidogyne incognita group</taxon>
    </lineage>
</organism>
<keyword evidence="7" id="KW-1185">Reference proteome</keyword>
<dbReference type="InterPro" id="IPR001841">
    <property type="entry name" value="Znf_RING"/>
</dbReference>
<dbReference type="CDD" id="cd16620">
    <property type="entry name" value="vRING-HC-C4C4_RBBP6"/>
    <property type="match status" value="1"/>
</dbReference>
<keyword evidence="3" id="KW-0862">Zinc</keyword>
<dbReference type="PROSITE" id="PS00518">
    <property type="entry name" value="ZF_RING_1"/>
    <property type="match status" value="1"/>
</dbReference>
<feature type="region of interest" description="Disordered" evidence="5">
    <location>
        <begin position="366"/>
        <end position="416"/>
    </location>
</feature>
<dbReference type="GO" id="GO:0016567">
    <property type="term" value="P:protein ubiquitination"/>
    <property type="evidence" value="ECO:0007669"/>
    <property type="project" value="InterPro"/>
</dbReference>
<feature type="compositionally biased region" description="Basic and acidic residues" evidence="5">
    <location>
        <begin position="542"/>
        <end position="675"/>
    </location>
</feature>
<dbReference type="GO" id="GO:0008270">
    <property type="term" value="F:zinc ion binding"/>
    <property type="evidence" value="ECO:0007669"/>
    <property type="project" value="UniProtKB-KW"/>
</dbReference>
<feature type="domain" description="RING-type" evidence="6">
    <location>
        <begin position="75"/>
        <end position="113"/>
    </location>
</feature>
<dbReference type="Gene3D" id="3.30.40.10">
    <property type="entry name" value="Zinc/RING finger domain, C3HC4 (zinc finger)"/>
    <property type="match status" value="1"/>
</dbReference>
<name>A0A915MFL2_MELJA</name>
<dbReference type="SUPFAM" id="SSF57850">
    <property type="entry name" value="RING/U-box"/>
    <property type="match status" value="1"/>
</dbReference>
<evidence type="ECO:0000256" key="4">
    <source>
        <dbReference type="PROSITE-ProRule" id="PRU00175"/>
    </source>
</evidence>
<evidence type="ECO:0000313" key="7">
    <source>
        <dbReference type="Proteomes" id="UP000887561"/>
    </source>
</evidence>
<dbReference type="Proteomes" id="UP000887561">
    <property type="component" value="Unplaced"/>
</dbReference>
<evidence type="ECO:0000256" key="2">
    <source>
        <dbReference type="ARBA" id="ARBA00022771"/>
    </source>
</evidence>
<dbReference type="AlphaFoldDB" id="A0A915MFL2"/>
<evidence type="ECO:0000256" key="5">
    <source>
        <dbReference type="SAM" id="MobiDB-lite"/>
    </source>
</evidence>
<dbReference type="GO" id="GO:0061630">
    <property type="term" value="F:ubiquitin protein ligase activity"/>
    <property type="evidence" value="ECO:0007669"/>
    <property type="project" value="InterPro"/>
</dbReference>
<evidence type="ECO:0000313" key="8">
    <source>
        <dbReference type="WBParaSite" id="scaffold38952_cov305.g23530"/>
    </source>
</evidence>
<dbReference type="PANTHER" id="PTHR15439:SF0">
    <property type="entry name" value="CELL DIVISION CYCLE AND APOPTOSIS REGULATOR PROTEIN 1-RELATED"/>
    <property type="match status" value="1"/>
</dbReference>
<keyword evidence="1" id="KW-0479">Metal-binding</keyword>
<accession>A0A915MFL2</accession>
<dbReference type="PANTHER" id="PTHR15439">
    <property type="entry name" value="RETINOBLASTOMA-BINDING PROTEIN 6"/>
    <property type="match status" value="1"/>
</dbReference>
<dbReference type="GO" id="GO:0006511">
    <property type="term" value="P:ubiquitin-dependent protein catabolic process"/>
    <property type="evidence" value="ECO:0007669"/>
    <property type="project" value="TreeGrafter"/>
</dbReference>
<dbReference type="WBParaSite" id="scaffold38952_cov305.g23530">
    <property type="protein sequence ID" value="scaffold38952_cov305.g23530"/>
    <property type="gene ID" value="scaffold38952_cov305.g23530"/>
</dbReference>
<evidence type="ECO:0000256" key="3">
    <source>
        <dbReference type="ARBA" id="ARBA00022833"/>
    </source>
</evidence>
<sequence>VNTKRTTGIPMDELMETTKDDPLAMLHPSGKYVKSIMHFQARLQRKHEPFPGQTEDVTGSPYTEEQVEVPDQYKCFLCKGLLRDAVLAACCGHSFCAECYQQQLLANPLEQCPGPDCSQQISADSLIPNKSLRAAIQKYLNELQTGGETTDQQTGGVNKPSVLTDTQSLLHKLMPDLALAQAQRELATTTGPSAAATNIPASITQPAPSKPSPIFIGLKNTTDPATSTNLNVTIQDTSSYVTAPALSSQPASINNIPTASTASSLQGAPLFLPQIPIFDPKRPPPPINIPISAAQNVPITPPIISSSTHITAENGSVSHVSTSINTAQQKGLVSASPLSAQELSSVWENFLKRKDKDSAAKSIVAAASSGQSGGGYPSLPPMSSASSDAVIQSQQRQTGEGINTELRPPGSVTPVTTGLVPPGIGQDHSSIIGSSISSNLLANIGGARPLNPPLASNIPYQTSTIRPMGPHVPDSEITQVWLSFLRMKDSQQQNRQYKKRYSISPERRTPSPQDQFSRRSSRAVGGNYRRSKPYFNPRHHHALEEKEERNGEKDERRGRKSERKEERGEKKEEKEMKVSRKDERKEERREKKERKEDTEMKEEKEEKREHKEDAEMTEERREKEENEDVEMKDVRREKKEQMENVEMKDEKEEDGKKRDEEKEERAKEGKEEKSR</sequence>
<dbReference type="InterPro" id="IPR017907">
    <property type="entry name" value="Znf_RING_CS"/>
</dbReference>
<dbReference type="InterPro" id="IPR013083">
    <property type="entry name" value="Znf_RING/FYVE/PHD"/>
</dbReference>
<dbReference type="GO" id="GO:0006397">
    <property type="term" value="P:mRNA processing"/>
    <property type="evidence" value="ECO:0007669"/>
    <property type="project" value="InterPro"/>
</dbReference>
<reference evidence="8" key="1">
    <citation type="submission" date="2022-11" db="UniProtKB">
        <authorList>
            <consortium name="WormBaseParasite"/>
        </authorList>
    </citation>
    <scope>IDENTIFICATION</scope>
</reference>
<feature type="compositionally biased region" description="Polar residues" evidence="5">
    <location>
        <begin position="381"/>
        <end position="401"/>
    </location>
</feature>
<keyword evidence="2 4" id="KW-0863">Zinc-finger</keyword>
<evidence type="ECO:0000256" key="1">
    <source>
        <dbReference type="ARBA" id="ARBA00022723"/>
    </source>
</evidence>
<proteinExistence type="predicted"/>
<dbReference type="InterPro" id="IPR033489">
    <property type="entry name" value="RBBP6"/>
</dbReference>
<dbReference type="Pfam" id="PF13923">
    <property type="entry name" value="zf-C3HC4_2"/>
    <property type="match status" value="1"/>
</dbReference>
<evidence type="ECO:0000259" key="6">
    <source>
        <dbReference type="PROSITE" id="PS50089"/>
    </source>
</evidence>
<dbReference type="GO" id="GO:0005634">
    <property type="term" value="C:nucleus"/>
    <property type="evidence" value="ECO:0007669"/>
    <property type="project" value="TreeGrafter"/>
</dbReference>
<feature type="compositionally biased region" description="Basic residues" evidence="5">
    <location>
        <begin position="529"/>
        <end position="541"/>
    </location>
</feature>
<feature type="region of interest" description="Disordered" evidence="5">
    <location>
        <begin position="491"/>
        <end position="675"/>
    </location>
</feature>